<name>A0A1M5K0I4_SALEC</name>
<sequence>MFKNKNIRFLSFGEVLFDVFENEKRIGGAPLNIALRINSLGFPVAVISAVGDDNNGNLILDHLRQKKVNTSAIKVLQNYPTGKVIVSLDDNGVADYTIAQPVAWDFISLNKTAVSLAVASDVIIYGSLASRNEVSKASLLSMLAQSNAFKVFDVNLRPPHYTMETIQKLLQFSNMVKFNEEELLEISQVLGSVSDGIEQNIRFIKEKTGIQTICVTMGGAGAMLFYKDRLYSNPGYQIEVVDTVGAGDSFLGALLCSLLSDKEPQKALDFASAIGCYVTGSMGAIPEIDLNDIKTIMNSSKNKT</sequence>
<dbReference type="InterPro" id="IPR002173">
    <property type="entry name" value="Carboh/pur_kinase_PfkB_CS"/>
</dbReference>
<dbReference type="Gene3D" id="3.40.1190.20">
    <property type="match status" value="1"/>
</dbReference>
<dbReference type="OrthoDB" id="9813569at2"/>
<dbReference type="AlphaFoldDB" id="A0A1M5K0I4"/>
<dbReference type="PROSITE" id="PS00584">
    <property type="entry name" value="PFKB_KINASES_2"/>
    <property type="match status" value="1"/>
</dbReference>
<evidence type="ECO:0000256" key="3">
    <source>
        <dbReference type="ARBA" id="ARBA00022777"/>
    </source>
</evidence>
<dbReference type="CDD" id="cd01167">
    <property type="entry name" value="bac_FRK"/>
    <property type="match status" value="1"/>
</dbReference>
<dbReference type="InterPro" id="IPR050306">
    <property type="entry name" value="PfkB_Carbo_kinase"/>
</dbReference>
<dbReference type="PANTHER" id="PTHR43085">
    <property type="entry name" value="HEXOKINASE FAMILY MEMBER"/>
    <property type="match status" value="1"/>
</dbReference>
<keyword evidence="3 5" id="KW-0418">Kinase</keyword>
<evidence type="ECO:0000259" key="4">
    <source>
        <dbReference type="Pfam" id="PF00294"/>
    </source>
</evidence>
<dbReference type="STRING" id="1073325.SAMN05444483_1134"/>
<proteinExistence type="inferred from homology"/>
<evidence type="ECO:0000256" key="2">
    <source>
        <dbReference type="ARBA" id="ARBA00022679"/>
    </source>
</evidence>
<dbReference type="PROSITE" id="PS00583">
    <property type="entry name" value="PFKB_KINASES_1"/>
    <property type="match status" value="1"/>
</dbReference>
<evidence type="ECO:0000313" key="6">
    <source>
        <dbReference type="Proteomes" id="UP000183945"/>
    </source>
</evidence>
<dbReference type="SUPFAM" id="SSF53613">
    <property type="entry name" value="Ribokinase-like"/>
    <property type="match status" value="1"/>
</dbReference>
<dbReference type="Pfam" id="PF00294">
    <property type="entry name" value="PfkB"/>
    <property type="match status" value="1"/>
</dbReference>
<comment type="similarity">
    <text evidence="1">Belongs to the carbohydrate kinase PfkB family.</text>
</comment>
<accession>A0A1M5K0I4</accession>
<keyword evidence="2" id="KW-0808">Transferase</keyword>
<dbReference type="InterPro" id="IPR011611">
    <property type="entry name" value="PfkB_dom"/>
</dbReference>
<feature type="domain" description="Carbohydrate kinase PfkB" evidence="4">
    <location>
        <begin position="12"/>
        <end position="286"/>
    </location>
</feature>
<dbReference type="RefSeq" id="WP_072880917.1">
    <property type="nucleotide sequence ID" value="NZ_FQVT01000013.1"/>
</dbReference>
<gene>
    <name evidence="5" type="ORF">SAMN05444483_1134</name>
</gene>
<keyword evidence="6" id="KW-1185">Reference proteome</keyword>
<evidence type="ECO:0000313" key="5">
    <source>
        <dbReference type="EMBL" id="SHG46326.1"/>
    </source>
</evidence>
<organism evidence="5 6">
    <name type="scientific">Salegentibacter echinorum</name>
    <dbReference type="NCBI Taxonomy" id="1073325"/>
    <lineage>
        <taxon>Bacteria</taxon>
        <taxon>Pseudomonadati</taxon>
        <taxon>Bacteroidota</taxon>
        <taxon>Flavobacteriia</taxon>
        <taxon>Flavobacteriales</taxon>
        <taxon>Flavobacteriaceae</taxon>
        <taxon>Salegentibacter</taxon>
    </lineage>
</organism>
<reference evidence="6" key="1">
    <citation type="submission" date="2016-11" db="EMBL/GenBank/DDBJ databases">
        <authorList>
            <person name="Varghese N."/>
            <person name="Submissions S."/>
        </authorList>
    </citation>
    <scope>NUCLEOTIDE SEQUENCE [LARGE SCALE GENOMIC DNA]</scope>
    <source>
        <strain evidence="6">DSM 24579</strain>
    </source>
</reference>
<dbReference type="GO" id="GO:0016301">
    <property type="term" value="F:kinase activity"/>
    <property type="evidence" value="ECO:0007669"/>
    <property type="project" value="UniProtKB-KW"/>
</dbReference>
<evidence type="ECO:0000256" key="1">
    <source>
        <dbReference type="ARBA" id="ARBA00010688"/>
    </source>
</evidence>
<protein>
    <submittedName>
        <fullName evidence="5">Fructokinase</fullName>
    </submittedName>
</protein>
<dbReference type="PANTHER" id="PTHR43085:SF57">
    <property type="entry name" value="CARBOHYDRATE KINASE PFKB DOMAIN-CONTAINING PROTEIN"/>
    <property type="match status" value="1"/>
</dbReference>
<dbReference type="Proteomes" id="UP000183945">
    <property type="component" value="Unassembled WGS sequence"/>
</dbReference>
<dbReference type="InterPro" id="IPR029056">
    <property type="entry name" value="Ribokinase-like"/>
</dbReference>
<dbReference type="EMBL" id="FQVT01000013">
    <property type="protein sequence ID" value="SHG46326.1"/>
    <property type="molecule type" value="Genomic_DNA"/>
</dbReference>